<feature type="transmembrane region" description="Helical" evidence="14">
    <location>
        <begin position="145"/>
        <end position="166"/>
    </location>
</feature>
<dbReference type="EC" id="2.7.13.3" evidence="3"/>
<comment type="subcellular location">
    <subcellularLocation>
        <location evidence="2">Cell membrane</location>
        <topology evidence="2">Multi-pass membrane protein</topology>
    </subcellularLocation>
</comment>
<dbReference type="PANTHER" id="PTHR44936">
    <property type="entry name" value="SENSOR PROTEIN CREC"/>
    <property type="match status" value="1"/>
</dbReference>
<evidence type="ECO:0000256" key="14">
    <source>
        <dbReference type="SAM" id="Phobius"/>
    </source>
</evidence>
<evidence type="ECO:0000256" key="1">
    <source>
        <dbReference type="ARBA" id="ARBA00000085"/>
    </source>
</evidence>
<dbReference type="Pfam" id="PF00672">
    <property type="entry name" value="HAMP"/>
    <property type="match status" value="1"/>
</dbReference>
<evidence type="ECO:0000259" key="16">
    <source>
        <dbReference type="PROSITE" id="PS50885"/>
    </source>
</evidence>
<dbReference type="AlphaFoldDB" id="A0A7X6D029"/>
<evidence type="ECO:0000313" key="17">
    <source>
        <dbReference type="EMBL" id="NJQ05724.1"/>
    </source>
</evidence>
<dbReference type="InterPro" id="IPR050980">
    <property type="entry name" value="2C_sensor_his_kinase"/>
</dbReference>
<dbReference type="InterPro" id="IPR005467">
    <property type="entry name" value="His_kinase_dom"/>
</dbReference>
<dbReference type="Gene3D" id="6.10.340.10">
    <property type="match status" value="1"/>
</dbReference>
<keyword evidence="6" id="KW-0808">Transferase</keyword>
<dbReference type="SMART" id="SM00304">
    <property type="entry name" value="HAMP"/>
    <property type="match status" value="1"/>
</dbReference>
<keyword evidence="5" id="KW-0597">Phosphoprotein</keyword>
<dbReference type="Pfam" id="PF00512">
    <property type="entry name" value="HisKA"/>
    <property type="match status" value="1"/>
</dbReference>
<dbReference type="GO" id="GO:0005524">
    <property type="term" value="F:ATP binding"/>
    <property type="evidence" value="ECO:0007669"/>
    <property type="project" value="UniProtKB-KW"/>
</dbReference>
<dbReference type="InterPro" id="IPR003594">
    <property type="entry name" value="HATPase_dom"/>
</dbReference>
<dbReference type="CDD" id="cd00082">
    <property type="entry name" value="HisKA"/>
    <property type="match status" value="1"/>
</dbReference>
<evidence type="ECO:0000256" key="11">
    <source>
        <dbReference type="ARBA" id="ARBA00022989"/>
    </source>
</evidence>
<feature type="region of interest" description="Disordered" evidence="13">
    <location>
        <begin position="417"/>
        <end position="470"/>
    </location>
</feature>
<dbReference type="InterPro" id="IPR003661">
    <property type="entry name" value="HisK_dim/P_dom"/>
</dbReference>
<keyword evidence="11 14" id="KW-1133">Transmembrane helix</keyword>
<evidence type="ECO:0000313" key="18">
    <source>
        <dbReference type="Proteomes" id="UP000578686"/>
    </source>
</evidence>
<dbReference type="Gene3D" id="1.10.287.130">
    <property type="match status" value="1"/>
</dbReference>
<evidence type="ECO:0000256" key="2">
    <source>
        <dbReference type="ARBA" id="ARBA00004651"/>
    </source>
</evidence>
<evidence type="ECO:0000256" key="4">
    <source>
        <dbReference type="ARBA" id="ARBA00022475"/>
    </source>
</evidence>
<proteinExistence type="predicted"/>
<dbReference type="GO" id="GO:0005886">
    <property type="term" value="C:plasma membrane"/>
    <property type="evidence" value="ECO:0007669"/>
    <property type="project" value="UniProtKB-SubCell"/>
</dbReference>
<reference evidence="17 18" key="1">
    <citation type="submission" date="2020-03" db="EMBL/GenBank/DDBJ databases">
        <title>Draft genome of Streptomyces sp. ventii, isolated from the Axial Seamount in the Pacific Ocean, and resequencing of the two type strains Streptomyces lonarensis strain NCL 716 and Streptomyces bohaiensis strain 11A07.</title>
        <authorList>
            <person name="Loughran R.M."/>
            <person name="Pfannmuller K.M."/>
            <person name="Wasson B.J."/>
            <person name="Deadmond M.C."/>
            <person name="Paddock B.E."/>
            <person name="Koyack M.J."/>
            <person name="Gallegos D.A."/>
            <person name="Mitchell E.A."/>
            <person name="Ushijima B."/>
            <person name="Saw J.H."/>
            <person name="Mcphail K.L."/>
            <person name="Videau P."/>
        </authorList>
    </citation>
    <scope>NUCLEOTIDE SEQUENCE [LARGE SCALE GENOMIC DNA]</scope>
    <source>
        <strain evidence="17 18">NCL716</strain>
    </source>
</reference>
<sequence>MRGKLALSVAAVGALVAAVIGVLVHDQTSATQLDTARRDLDAGLLAAVADYERMIDGGVLVNPPDLPDALRDAIETQPVRATFLDRAGEDPVLWAALRERPAAAPPADGVTTSGGGSAEGPATVLAVRQSYLPQTEALGALNRTLWGAGLIATGLGSLLGLLLATVGGRRIAGSARTAQRIAQGDLAARVRPRGRDEIARMAAAVNTMADALQVRLEAERRITADIAHELRTPVAGLVTAAELLPPGRPTELVRDRARTLRRLVEDVLEVARLDTAGVEQAEFECCRTSGLARQAVAACADQLPEAAGGEAITLTVVADAEVRTDPRRVARVLANLLSNALRHGGVPVELEVDGTVLRVRDHGPGFPAELLAQGPQRFRTAARERGRGTGLGLTIVAGQARLLGARVHRANPATGGAVTELRLPDGSDCARPNAASGPDAPPGGVAAAGRPGRVPRPATGPPPGVAPPRP</sequence>
<keyword evidence="18" id="KW-1185">Reference proteome</keyword>
<gene>
    <name evidence="17" type="ORF">HCN56_09080</name>
</gene>
<evidence type="ECO:0000256" key="7">
    <source>
        <dbReference type="ARBA" id="ARBA00022692"/>
    </source>
</evidence>
<dbReference type="SMART" id="SM00388">
    <property type="entry name" value="HisKA"/>
    <property type="match status" value="1"/>
</dbReference>
<feature type="compositionally biased region" description="Low complexity" evidence="13">
    <location>
        <begin position="432"/>
        <end position="457"/>
    </location>
</feature>
<dbReference type="SUPFAM" id="SSF55874">
    <property type="entry name" value="ATPase domain of HSP90 chaperone/DNA topoisomerase II/histidine kinase"/>
    <property type="match status" value="1"/>
</dbReference>
<keyword evidence="8" id="KW-0547">Nucleotide-binding</keyword>
<evidence type="ECO:0000256" key="6">
    <source>
        <dbReference type="ARBA" id="ARBA00022679"/>
    </source>
</evidence>
<name>A0A7X6D029_9ACTN</name>
<evidence type="ECO:0000256" key="8">
    <source>
        <dbReference type="ARBA" id="ARBA00022741"/>
    </source>
</evidence>
<dbReference type="SUPFAM" id="SSF158472">
    <property type="entry name" value="HAMP domain-like"/>
    <property type="match status" value="1"/>
</dbReference>
<evidence type="ECO:0000256" key="10">
    <source>
        <dbReference type="ARBA" id="ARBA00022840"/>
    </source>
</evidence>
<evidence type="ECO:0000256" key="9">
    <source>
        <dbReference type="ARBA" id="ARBA00022777"/>
    </source>
</evidence>
<evidence type="ECO:0000256" key="5">
    <source>
        <dbReference type="ARBA" id="ARBA00022553"/>
    </source>
</evidence>
<keyword evidence="10" id="KW-0067">ATP-binding</keyword>
<dbReference type="SUPFAM" id="SSF47384">
    <property type="entry name" value="Homodimeric domain of signal transducing histidine kinase"/>
    <property type="match status" value="1"/>
</dbReference>
<keyword evidence="12" id="KW-0902">Two-component regulatory system</keyword>
<dbReference type="CDD" id="cd06225">
    <property type="entry name" value="HAMP"/>
    <property type="match status" value="1"/>
</dbReference>
<protein>
    <recommendedName>
        <fullName evidence="3">histidine kinase</fullName>
        <ecNumber evidence="3">2.7.13.3</ecNumber>
    </recommendedName>
</protein>
<feature type="domain" description="Histidine kinase" evidence="15">
    <location>
        <begin position="225"/>
        <end position="427"/>
    </location>
</feature>
<feature type="compositionally biased region" description="Pro residues" evidence="13">
    <location>
        <begin position="458"/>
        <end position="470"/>
    </location>
</feature>
<dbReference type="GO" id="GO:0000155">
    <property type="term" value="F:phosphorelay sensor kinase activity"/>
    <property type="evidence" value="ECO:0007669"/>
    <property type="project" value="InterPro"/>
</dbReference>
<keyword evidence="9 17" id="KW-0418">Kinase</keyword>
<keyword evidence="14" id="KW-0472">Membrane</keyword>
<dbReference type="Proteomes" id="UP000578686">
    <property type="component" value="Unassembled WGS sequence"/>
</dbReference>
<dbReference type="Gene3D" id="3.30.565.10">
    <property type="entry name" value="Histidine kinase-like ATPase, C-terminal domain"/>
    <property type="match status" value="1"/>
</dbReference>
<feature type="domain" description="HAMP" evidence="16">
    <location>
        <begin position="165"/>
        <end position="217"/>
    </location>
</feature>
<dbReference type="InterPro" id="IPR036097">
    <property type="entry name" value="HisK_dim/P_sf"/>
</dbReference>
<evidence type="ECO:0000256" key="13">
    <source>
        <dbReference type="SAM" id="MobiDB-lite"/>
    </source>
</evidence>
<comment type="caution">
    <text evidence="17">The sequence shown here is derived from an EMBL/GenBank/DDBJ whole genome shotgun (WGS) entry which is preliminary data.</text>
</comment>
<dbReference type="PROSITE" id="PS50109">
    <property type="entry name" value="HIS_KIN"/>
    <property type="match status" value="1"/>
</dbReference>
<dbReference type="Pfam" id="PF02518">
    <property type="entry name" value="HATPase_c"/>
    <property type="match status" value="1"/>
</dbReference>
<evidence type="ECO:0000256" key="12">
    <source>
        <dbReference type="ARBA" id="ARBA00023012"/>
    </source>
</evidence>
<keyword evidence="7 14" id="KW-0812">Transmembrane</keyword>
<dbReference type="SMART" id="SM00387">
    <property type="entry name" value="HATPase_c"/>
    <property type="match status" value="1"/>
</dbReference>
<keyword evidence="4" id="KW-1003">Cell membrane</keyword>
<dbReference type="EMBL" id="JAAVJD010000048">
    <property type="protein sequence ID" value="NJQ05724.1"/>
    <property type="molecule type" value="Genomic_DNA"/>
</dbReference>
<dbReference type="PANTHER" id="PTHR44936:SF9">
    <property type="entry name" value="SENSOR PROTEIN CREC"/>
    <property type="match status" value="1"/>
</dbReference>
<dbReference type="PROSITE" id="PS50885">
    <property type="entry name" value="HAMP"/>
    <property type="match status" value="1"/>
</dbReference>
<dbReference type="InterPro" id="IPR003660">
    <property type="entry name" value="HAMP_dom"/>
</dbReference>
<evidence type="ECO:0000256" key="3">
    <source>
        <dbReference type="ARBA" id="ARBA00012438"/>
    </source>
</evidence>
<dbReference type="InterPro" id="IPR036890">
    <property type="entry name" value="HATPase_C_sf"/>
</dbReference>
<accession>A0A7X6D029</accession>
<organism evidence="17 18">
    <name type="scientific">Streptomyces lonarensis</name>
    <dbReference type="NCBI Taxonomy" id="700599"/>
    <lineage>
        <taxon>Bacteria</taxon>
        <taxon>Bacillati</taxon>
        <taxon>Actinomycetota</taxon>
        <taxon>Actinomycetes</taxon>
        <taxon>Kitasatosporales</taxon>
        <taxon>Streptomycetaceae</taxon>
        <taxon>Streptomyces</taxon>
    </lineage>
</organism>
<evidence type="ECO:0000259" key="15">
    <source>
        <dbReference type="PROSITE" id="PS50109"/>
    </source>
</evidence>
<comment type="catalytic activity">
    <reaction evidence="1">
        <text>ATP + protein L-histidine = ADP + protein N-phospho-L-histidine.</text>
        <dbReference type="EC" id="2.7.13.3"/>
    </reaction>
</comment>